<reference evidence="3 4" key="1">
    <citation type="submission" date="2016-03" db="EMBL/GenBank/DDBJ databases">
        <title>Chemosynthetic sulphur-oxidizing symbionts of marine invertebrate animals are capable of nitrogen fixation.</title>
        <authorList>
            <person name="Petersen J.M."/>
            <person name="Kemper A."/>
            <person name="Gruber-Vodicka H."/>
            <person name="Cardini U."/>
            <person name="Geest Mvander."/>
            <person name="Kleiner M."/>
            <person name="Bulgheresi S."/>
            <person name="Fussmann M."/>
            <person name="Herbold C."/>
            <person name="Seah B.K.B."/>
            <person name="Antony C.Paul."/>
            <person name="Liu D."/>
            <person name="Belitz A."/>
            <person name="Weber M."/>
        </authorList>
    </citation>
    <scope>NUCLEOTIDE SEQUENCE [LARGE SCALE GENOMIC DNA]</scope>
    <source>
        <strain evidence="3">G_D</strain>
    </source>
</reference>
<dbReference type="InterPro" id="IPR032369">
    <property type="entry name" value="DUF4872"/>
</dbReference>
<dbReference type="STRING" id="1818881.A3196_02620"/>
<evidence type="ECO:0000259" key="1">
    <source>
        <dbReference type="Pfam" id="PF14399"/>
    </source>
</evidence>
<protein>
    <submittedName>
        <fullName evidence="3">Peptidase</fullName>
    </submittedName>
</protein>
<accession>A0A1E2UMD4</accession>
<name>A0A1E2UMD4_9GAMM</name>
<evidence type="ECO:0000313" key="4">
    <source>
        <dbReference type="Proteomes" id="UP000094849"/>
    </source>
</evidence>
<keyword evidence="4" id="KW-1185">Reference proteome</keyword>
<comment type="caution">
    <text evidence="3">The sequence shown here is derived from an EMBL/GenBank/DDBJ whole genome shotgun (WGS) entry which is preliminary data.</text>
</comment>
<sequence length="333" mass="37091">MNKPLEHRHAAHCETGVMSAMLRYHGLEVSEPMAFGLASGLTYAYIPMVKINGMPLIAYRTPPRMIIRALSRRIGGLKMTFQKFRKPAQGEAALDRLLDDGRIVGLQTSVFFLPYFPEDMRFHFNAHNLLVYGREGEAFQVSDPVFSHLVTVDRQSLTKARFAKGALAPKGLLYYPAEVPAEIDFKTVLPKAIRFTAKINGKRSPVPIAGSKGIQRVAGNIRKLVDAETRYAHLYLGHIVRMQEEIGTGGGGFRFMYAAFLQEAAELLASDQLAEAADEMSSIGDEWRLFALMCARKSKARYDDTFDSIADQLDKIALREGALFARLSALESK</sequence>
<dbReference type="Pfam" id="PF16169">
    <property type="entry name" value="DUF4872"/>
    <property type="match status" value="1"/>
</dbReference>
<feature type="domain" description="DUF4872" evidence="2">
    <location>
        <begin position="156"/>
        <end position="327"/>
    </location>
</feature>
<gene>
    <name evidence="3" type="ORF">A3196_02620</name>
</gene>
<proteinExistence type="predicted"/>
<organism evidence="3 4">
    <name type="scientific">Candidatus Thiodiazotropha endoloripes</name>
    <dbReference type="NCBI Taxonomy" id="1818881"/>
    <lineage>
        <taxon>Bacteria</taxon>
        <taxon>Pseudomonadati</taxon>
        <taxon>Pseudomonadota</taxon>
        <taxon>Gammaproteobacteria</taxon>
        <taxon>Chromatiales</taxon>
        <taxon>Sedimenticolaceae</taxon>
        <taxon>Candidatus Thiodiazotropha</taxon>
    </lineage>
</organism>
<dbReference type="InterPro" id="IPR026935">
    <property type="entry name" value="BtrH_N"/>
</dbReference>
<dbReference type="Proteomes" id="UP000094849">
    <property type="component" value="Unassembled WGS sequence"/>
</dbReference>
<evidence type="ECO:0000313" key="3">
    <source>
        <dbReference type="EMBL" id="ODB95742.1"/>
    </source>
</evidence>
<feature type="domain" description="Butirosin biosynthesis protein H N-terminal" evidence="1">
    <location>
        <begin position="12"/>
        <end position="144"/>
    </location>
</feature>
<dbReference type="RefSeq" id="WP_069015160.1">
    <property type="nucleotide sequence ID" value="NZ_LVJW01000006.1"/>
</dbReference>
<dbReference type="Pfam" id="PF14399">
    <property type="entry name" value="BtrH_N"/>
    <property type="match status" value="1"/>
</dbReference>
<evidence type="ECO:0000259" key="2">
    <source>
        <dbReference type="Pfam" id="PF16169"/>
    </source>
</evidence>
<dbReference type="AlphaFoldDB" id="A0A1E2UMD4"/>
<dbReference type="EMBL" id="LVJZ01000003">
    <property type="protein sequence ID" value="ODB95742.1"/>
    <property type="molecule type" value="Genomic_DNA"/>
</dbReference>